<evidence type="ECO:0000256" key="1">
    <source>
        <dbReference type="SAM" id="MobiDB-lite"/>
    </source>
</evidence>
<proteinExistence type="predicted"/>
<accession>A0AAV4S6S5</accession>
<reference evidence="2 3" key="1">
    <citation type="submission" date="2021-06" db="EMBL/GenBank/DDBJ databases">
        <title>Caerostris darwini draft genome.</title>
        <authorList>
            <person name="Kono N."/>
            <person name="Arakawa K."/>
        </authorList>
    </citation>
    <scope>NUCLEOTIDE SEQUENCE [LARGE SCALE GENOMIC DNA]</scope>
</reference>
<name>A0AAV4S6S5_9ARAC</name>
<gene>
    <name evidence="2" type="ORF">CDAR_15391</name>
</gene>
<dbReference type="EMBL" id="BPLQ01007202">
    <property type="protein sequence ID" value="GIY28644.1"/>
    <property type="molecule type" value="Genomic_DNA"/>
</dbReference>
<comment type="caution">
    <text evidence="2">The sequence shown here is derived from an EMBL/GenBank/DDBJ whole genome shotgun (WGS) entry which is preliminary data.</text>
</comment>
<dbReference type="Proteomes" id="UP001054837">
    <property type="component" value="Unassembled WGS sequence"/>
</dbReference>
<protein>
    <submittedName>
        <fullName evidence="2">Uncharacterized protein</fullName>
    </submittedName>
</protein>
<keyword evidence="3" id="KW-1185">Reference proteome</keyword>
<organism evidence="2 3">
    <name type="scientific">Caerostris darwini</name>
    <dbReference type="NCBI Taxonomy" id="1538125"/>
    <lineage>
        <taxon>Eukaryota</taxon>
        <taxon>Metazoa</taxon>
        <taxon>Ecdysozoa</taxon>
        <taxon>Arthropoda</taxon>
        <taxon>Chelicerata</taxon>
        <taxon>Arachnida</taxon>
        <taxon>Araneae</taxon>
        <taxon>Araneomorphae</taxon>
        <taxon>Entelegynae</taxon>
        <taxon>Araneoidea</taxon>
        <taxon>Araneidae</taxon>
        <taxon>Caerostris</taxon>
    </lineage>
</organism>
<feature type="region of interest" description="Disordered" evidence="1">
    <location>
        <begin position="23"/>
        <end position="44"/>
    </location>
</feature>
<dbReference type="AlphaFoldDB" id="A0AAV4S6S5"/>
<sequence>MLAEVNKRTMLAEVNKIKTCLGEASSTTHQTSDRRELDSKTGMPRNAISMPGMNIHEPPGRKFFSLALILLESEVTKTTWGAP</sequence>
<evidence type="ECO:0000313" key="3">
    <source>
        <dbReference type="Proteomes" id="UP001054837"/>
    </source>
</evidence>
<evidence type="ECO:0000313" key="2">
    <source>
        <dbReference type="EMBL" id="GIY28644.1"/>
    </source>
</evidence>